<gene>
    <name evidence="1" type="ORF">EEDITHA_LOCUS12930</name>
</gene>
<organism evidence="1 2">
    <name type="scientific">Euphydryas editha</name>
    <name type="common">Edith's checkerspot</name>
    <dbReference type="NCBI Taxonomy" id="104508"/>
    <lineage>
        <taxon>Eukaryota</taxon>
        <taxon>Metazoa</taxon>
        <taxon>Ecdysozoa</taxon>
        <taxon>Arthropoda</taxon>
        <taxon>Hexapoda</taxon>
        <taxon>Insecta</taxon>
        <taxon>Pterygota</taxon>
        <taxon>Neoptera</taxon>
        <taxon>Endopterygota</taxon>
        <taxon>Lepidoptera</taxon>
        <taxon>Glossata</taxon>
        <taxon>Ditrysia</taxon>
        <taxon>Papilionoidea</taxon>
        <taxon>Nymphalidae</taxon>
        <taxon>Nymphalinae</taxon>
        <taxon>Euphydryas</taxon>
    </lineage>
</organism>
<dbReference type="Proteomes" id="UP001153954">
    <property type="component" value="Unassembled WGS sequence"/>
</dbReference>
<name>A0AAU9ULN8_EUPED</name>
<sequence>MTKIDVTDLSEMTEQNLTVDDILNENLIIRKKKIDYVIDEAKNENKKIDKTVNMNLKRKAKFDLNEDFSIEKLAHPNINISIDTETNKTIRLELRHPDNQCVITDYKITDADDVRLALETEELNGYSLKDNLRMEDKNEDLNVRNGGEFTNGNDDEDKYFNRDVNVCCCPLSVWKVELQEN</sequence>
<protein>
    <submittedName>
        <fullName evidence="1">Uncharacterized protein</fullName>
    </submittedName>
</protein>
<reference evidence="1" key="1">
    <citation type="submission" date="2022-03" db="EMBL/GenBank/DDBJ databases">
        <authorList>
            <person name="Tunstrom K."/>
        </authorList>
    </citation>
    <scope>NUCLEOTIDE SEQUENCE</scope>
</reference>
<proteinExistence type="predicted"/>
<dbReference type="EMBL" id="CAKOGL010000018">
    <property type="protein sequence ID" value="CAH2097745.1"/>
    <property type="molecule type" value="Genomic_DNA"/>
</dbReference>
<keyword evidence="2" id="KW-1185">Reference proteome</keyword>
<accession>A0AAU9ULN8</accession>
<dbReference type="AlphaFoldDB" id="A0AAU9ULN8"/>
<comment type="caution">
    <text evidence="1">The sequence shown here is derived from an EMBL/GenBank/DDBJ whole genome shotgun (WGS) entry which is preliminary data.</text>
</comment>
<evidence type="ECO:0000313" key="1">
    <source>
        <dbReference type="EMBL" id="CAH2097745.1"/>
    </source>
</evidence>
<evidence type="ECO:0000313" key="2">
    <source>
        <dbReference type="Proteomes" id="UP001153954"/>
    </source>
</evidence>